<evidence type="ECO:0000313" key="1">
    <source>
        <dbReference type="EMBL" id="MPC85382.1"/>
    </source>
</evidence>
<organism evidence="1 2">
    <name type="scientific">Portunus trituberculatus</name>
    <name type="common">Swimming crab</name>
    <name type="synonym">Neptunus trituberculatus</name>
    <dbReference type="NCBI Taxonomy" id="210409"/>
    <lineage>
        <taxon>Eukaryota</taxon>
        <taxon>Metazoa</taxon>
        <taxon>Ecdysozoa</taxon>
        <taxon>Arthropoda</taxon>
        <taxon>Crustacea</taxon>
        <taxon>Multicrustacea</taxon>
        <taxon>Malacostraca</taxon>
        <taxon>Eumalacostraca</taxon>
        <taxon>Eucarida</taxon>
        <taxon>Decapoda</taxon>
        <taxon>Pleocyemata</taxon>
        <taxon>Brachyura</taxon>
        <taxon>Eubrachyura</taxon>
        <taxon>Portunoidea</taxon>
        <taxon>Portunidae</taxon>
        <taxon>Portuninae</taxon>
        <taxon>Portunus</taxon>
    </lineage>
</organism>
<dbReference type="Proteomes" id="UP000324222">
    <property type="component" value="Unassembled WGS sequence"/>
</dbReference>
<dbReference type="EMBL" id="VSRR010068300">
    <property type="protein sequence ID" value="MPC85382.1"/>
    <property type="molecule type" value="Genomic_DNA"/>
</dbReference>
<comment type="caution">
    <text evidence="1">The sequence shown here is derived from an EMBL/GenBank/DDBJ whole genome shotgun (WGS) entry which is preliminary data.</text>
</comment>
<name>A0A5B7INI6_PORTR</name>
<reference evidence="1 2" key="1">
    <citation type="submission" date="2019-05" db="EMBL/GenBank/DDBJ databases">
        <title>Another draft genome of Portunus trituberculatus and its Hox gene families provides insights of decapod evolution.</title>
        <authorList>
            <person name="Jeong J.-H."/>
            <person name="Song I."/>
            <person name="Kim S."/>
            <person name="Choi T."/>
            <person name="Kim D."/>
            <person name="Ryu S."/>
            <person name="Kim W."/>
        </authorList>
    </citation>
    <scope>NUCLEOTIDE SEQUENCE [LARGE SCALE GENOMIC DNA]</scope>
    <source>
        <tissue evidence="1">Muscle</tissue>
    </source>
</reference>
<accession>A0A5B7INI6</accession>
<evidence type="ECO:0000313" key="2">
    <source>
        <dbReference type="Proteomes" id="UP000324222"/>
    </source>
</evidence>
<sequence>MPFTSTTEGITAPFRIFRALCVVESFEIQTQRSPASDECCSATLFISKFYSNQRQNNSHTAPLSPAAYIVVLAWPGMA</sequence>
<gene>
    <name evidence="1" type="ORF">E2C01_080155</name>
</gene>
<proteinExistence type="predicted"/>
<protein>
    <submittedName>
        <fullName evidence="1">Uncharacterized protein</fullName>
    </submittedName>
</protein>
<dbReference type="AlphaFoldDB" id="A0A5B7INI6"/>
<keyword evidence="2" id="KW-1185">Reference proteome</keyword>